<dbReference type="Gene3D" id="3.40.50.1820">
    <property type="entry name" value="alpha/beta hydrolase"/>
    <property type="match status" value="1"/>
</dbReference>
<dbReference type="PRINTS" id="PR00412">
    <property type="entry name" value="EPOXHYDRLASE"/>
</dbReference>
<name>A0ABQ3KVD4_9ALTE</name>
<evidence type="ECO:0000313" key="3">
    <source>
        <dbReference type="Proteomes" id="UP000659697"/>
    </source>
</evidence>
<dbReference type="SUPFAM" id="SSF53474">
    <property type="entry name" value="alpha/beta-Hydrolases"/>
    <property type="match status" value="1"/>
</dbReference>
<accession>A0ABQ3KVD4</accession>
<comment type="caution">
    <text evidence="2">The sequence shown here is derived from an EMBL/GenBank/DDBJ whole genome shotgun (WGS) entry which is preliminary data.</text>
</comment>
<evidence type="ECO:0000259" key="1">
    <source>
        <dbReference type="Pfam" id="PF00561"/>
    </source>
</evidence>
<gene>
    <name evidence="2" type="ORF">GCM10010919_08490</name>
</gene>
<dbReference type="PRINTS" id="PR00111">
    <property type="entry name" value="ABHYDROLASE"/>
</dbReference>
<dbReference type="RefSeq" id="WP_189430587.1">
    <property type="nucleotide sequence ID" value="NZ_BNAO01000002.1"/>
</dbReference>
<dbReference type="InterPro" id="IPR000073">
    <property type="entry name" value="AB_hydrolase_1"/>
</dbReference>
<dbReference type="PANTHER" id="PTHR43798:SF5">
    <property type="entry name" value="MONOACYLGLYCEROL LIPASE ABHD6"/>
    <property type="match status" value="1"/>
</dbReference>
<proteinExistence type="predicted"/>
<dbReference type="InterPro" id="IPR000639">
    <property type="entry name" value="Epox_hydrolase-like"/>
</dbReference>
<dbReference type="InterPro" id="IPR029058">
    <property type="entry name" value="AB_hydrolase_fold"/>
</dbReference>
<keyword evidence="3" id="KW-1185">Reference proteome</keyword>
<dbReference type="Proteomes" id="UP000659697">
    <property type="component" value="Unassembled WGS sequence"/>
</dbReference>
<evidence type="ECO:0000313" key="2">
    <source>
        <dbReference type="EMBL" id="GHG63096.1"/>
    </source>
</evidence>
<dbReference type="EMBL" id="BNAO01000002">
    <property type="protein sequence ID" value="GHG63096.1"/>
    <property type="molecule type" value="Genomic_DNA"/>
</dbReference>
<dbReference type="InterPro" id="IPR050266">
    <property type="entry name" value="AB_hydrolase_sf"/>
</dbReference>
<dbReference type="Pfam" id="PF00561">
    <property type="entry name" value="Abhydrolase_1"/>
    <property type="match status" value="1"/>
</dbReference>
<organism evidence="2 3">
    <name type="scientific">Alishewanella longhuensis</name>
    <dbReference type="NCBI Taxonomy" id="1091037"/>
    <lineage>
        <taxon>Bacteria</taxon>
        <taxon>Pseudomonadati</taxon>
        <taxon>Pseudomonadota</taxon>
        <taxon>Gammaproteobacteria</taxon>
        <taxon>Alteromonadales</taxon>
        <taxon>Alteromonadaceae</taxon>
        <taxon>Alishewanella</taxon>
    </lineage>
</organism>
<protein>
    <submittedName>
        <fullName evidence="2">Lipase</fullName>
    </submittedName>
</protein>
<reference evidence="3" key="1">
    <citation type="journal article" date="2019" name="Int. J. Syst. Evol. Microbiol.">
        <title>The Global Catalogue of Microorganisms (GCM) 10K type strain sequencing project: providing services to taxonomists for standard genome sequencing and annotation.</title>
        <authorList>
            <consortium name="The Broad Institute Genomics Platform"/>
            <consortium name="The Broad Institute Genome Sequencing Center for Infectious Disease"/>
            <person name="Wu L."/>
            <person name="Ma J."/>
        </authorList>
    </citation>
    <scope>NUCLEOTIDE SEQUENCE [LARGE SCALE GENOMIC DNA]</scope>
    <source>
        <strain evidence="3">CGMCC 1.7003</strain>
    </source>
</reference>
<sequence length="316" mass="35484">MLKKRNVMLAVLAPLALITALYWLLPGLFVAPLLKANRAMSDLTAHQIDVGDHRVHYLIGGEGDEVLVLLHGIFAEKDHWVEFARPLKKKFRLLIPDLPGFGESTRLEDASYHYAMQSQRLQAFLQALDVQQIHLAGNSMGGAIAARFTLDNPEQVKSLAFIGAPHGIESPIESEMARLLANGEIPLIARNQSEFSALLDFLFVEVPWLPRPLYQHSAKVAIDRASSNLRLWQQQQEDSFRIQQHLDELAVPVLTLWGEHDLVFHVSGIDVLREGLPHGQHEVMAATGHLPMMEYPTLTARLYLSLLDKALHTQQM</sequence>
<dbReference type="PANTHER" id="PTHR43798">
    <property type="entry name" value="MONOACYLGLYCEROL LIPASE"/>
    <property type="match status" value="1"/>
</dbReference>
<feature type="domain" description="AB hydrolase-1" evidence="1">
    <location>
        <begin position="66"/>
        <end position="294"/>
    </location>
</feature>